<proteinExistence type="predicted"/>
<evidence type="ECO:0000313" key="2">
    <source>
        <dbReference type="Proteomes" id="UP000546213"/>
    </source>
</evidence>
<dbReference type="EMBL" id="JAAOAS010000085">
    <property type="protein sequence ID" value="KAF5596350.1"/>
    <property type="molecule type" value="Genomic_DNA"/>
</dbReference>
<comment type="caution">
    <text evidence="1">The sequence shown here is derived from an EMBL/GenBank/DDBJ whole genome shotgun (WGS) entry which is preliminary data.</text>
</comment>
<evidence type="ECO:0000313" key="1">
    <source>
        <dbReference type="EMBL" id="KAF5596350.1"/>
    </source>
</evidence>
<organism evidence="1 2">
    <name type="scientific">Fusarium pseudocircinatum</name>
    <dbReference type="NCBI Taxonomy" id="56676"/>
    <lineage>
        <taxon>Eukaryota</taxon>
        <taxon>Fungi</taxon>
        <taxon>Dikarya</taxon>
        <taxon>Ascomycota</taxon>
        <taxon>Pezizomycotina</taxon>
        <taxon>Sordariomycetes</taxon>
        <taxon>Hypocreomycetidae</taxon>
        <taxon>Hypocreales</taxon>
        <taxon>Nectriaceae</taxon>
        <taxon>Fusarium</taxon>
        <taxon>Fusarium fujikuroi species complex</taxon>
    </lineage>
</organism>
<reference evidence="1 2" key="1">
    <citation type="submission" date="2020-05" db="EMBL/GenBank/DDBJ databases">
        <title>Identification and distribution of gene clusters putatively required for synthesis of sphingolipid metabolism inhibitors in phylogenetically diverse species of the filamentous fungus Fusarium.</title>
        <authorList>
            <person name="Kim H.-S."/>
            <person name="Busman M."/>
            <person name="Brown D.W."/>
            <person name="Divon H."/>
            <person name="Uhlig S."/>
            <person name="Proctor R.H."/>
        </authorList>
    </citation>
    <scope>NUCLEOTIDE SEQUENCE [LARGE SCALE GENOMIC DNA]</scope>
    <source>
        <strain evidence="1 2">NRRL 36939</strain>
    </source>
</reference>
<dbReference type="Proteomes" id="UP000546213">
    <property type="component" value="Unassembled WGS sequence"/>
</dbReference>
<dbReference type="OrthoDB" id="5106610at2759"/>
<gene>
    <name evidence="1" type="ORF">FPCIR_4004</name>
</gene>
<accession>A0A8H5PGB6</accession>
<keyword evidence="2" id="KW-1185">Reference proteome</keyword>
<dbReference type="AlphaFoldDB" id="A0A8H5PGB6"/>
<sequence length="81" mass="9300">MQSRKWRLAPSPARLNLPTKFRSARVEHDEHVGLFTPTAGQHFRDEQRRRHSQYDGGTRLAELEEISYGSGVIPHCGPGRY</sequence>
<name>A0A8H5PGB6_9HYPO</name>
<protein>
    <submittedName>
        <fullName evidence="1">Meiosis mei2</fullName>
    </submittedName>
</protein>